<proteinExistence type="predicted"/>
<keyword evidence="2" id="KW-1185">Reference proteome</keyword>
<protein>
    <submittedName>
        <fullName evidence="1">Uncharacterized protein</fullName>
    </submittedName>
</protein>
<evidence type="ECO:0000313" key="1">
    <source>
        <dbReference type="EMBL" id="KAJ1170522.1"/>
    </source>
</evidence>
<dbReference type="Proteomes" id="UP001066276">
    <property type="component" value="Chromosome 4_1"/>
</dbReference>
<reference evidence="1" key="1">
    <citation type="journal article" date="2022" name="bioRxiv">
        <title>Sequencing and chromosome-scale assembly of the giantPleurodeles waltlgenome.</title>
        <authorList>
            <person name="Brown T."/>
            <person name="Elewa A."/>
            <person name="Iarovenko S."/>
            <person name="Subramanian E."/>
            <person name="Araus A.J."/>
            <person name="Petzold A."/>
            <person name="Susuki M."/>
            <person name="Suzuki K.-i.T."/>
            <person name="Hayashi T."/>
            <person name="Toyoda A."/>
            <person name="Oliveira C."/>
            <person name="Osipova E."/>
            <person name="Leigh N.D."/>
            <person name="Simon A."/>
            <person name="Yun M.H."/>
        </authorList>
    </citation>
    <scope>NUCLEOTIDE SEQUENCE</scope>
    <source>
        <strain evidence="1">20211129_DDA</strain>
        <tissue evidence="1">Liver</tissue>
    </source>
</reference>
<gene>
    <name evidence="1" type="ORF">NDU88_002397</name>
</gene>
<accession>A0AAV7T3E1</accession>
<evidence type="ECO:0000313" key="2">
    <source>
        <dbReference type="Proteomes" id="UP001066276"/>
    </source>
</evidence>
<dbReference type="EMBL" id="JANPWB010000007">
    <property type="protein sequence ID" value="KAJ1170522.1"/>
    <property type="molecule type" value="Genomic_DNA"/>
</dbReference>
<comment type="caution">
    <text evidence="1">The sequence shown here is derived from an EMBL/GenBank/DDBJ whole genome shotgun (WGS) entry which is preliminary data.</text>
</comment>
<name>A0AAV7T3E1_PLEWA</name>
<sequence>MYWKAQMLPGVAHWRTTVKWGRVEAVALRREEVRGLRKYPIAAEWEVLLLDLQAQQEEANDSQNAPN</sequence>
<dbReference type="AlphaFoldDB" id="A0AAV7T3E1"/>
<organism evidence="1 2">
    <name type="scientific">Pleurodeles waltl</name>
    <name type="common">Iberian ribbed newt</name>
    <dbReference type="NCBI Taxonomy" id="8319"/>
    <lineage>
        <taxon>Eukaryota</taxon>
        <taxon>Metazoa</taxon>
        <taxon>Chordata</taxon>
        <taxon>Craniata</taxon>
        <taxon>Vertebrata</taxon>
        <taxon>Euteleostomi</taxon>
        <taxon>Amphibia</taxon>
        <taxon>Batrachia</taxon>
        <taxon>Caudata</taxon>
        <taxon>Salamandroidea</taxon>
        <taxon>Salamandridae</taxon>
        <taxon>Pleurodelinae</taxon>
        <taxon>Pleurodeles</taxon>
    </lineage>
</organism>